<dbReference type="InterPro" id="IPR010982">
    <property type="entry name" value="Lambda_DNA-bd_dom_sf"/>
</dbReference>
<gene>
    <name evidence="3" type="ORF">FFODKBPE_00215</name>
</gene>
<dbReference type="PANTHER" id="PTHR43236">
    <property type="entry name" value="ANTITOXIN HIGA1"/>
    <property type="match status" value="1"/>
</dbReference>
<dbReference type="InterPro" id="IPR010359">
    <property type="entry name" value="IrrE_HExxH"/>
</dbReference>
<dbReference type="InterPro" id="IPR001387">
    <property type="entry name" value="Cro/C1-type_HTH"/>
</dbReference>
<dbReference type="InterPro" id="IPR052345">
    <property type="entry name" value="Rad_response_metalloprotease"/>
</dbReference>
<dbReference type="SUPFAM" id="SSF47413">
    <property type="entry name" value="lambda repressor-like DNA-binding domains"/>
    <property type="match status" value="1"/>
</dbReference>
<comment type="similarity">
    <text evidence="1">Belongs to the short-chain fatty acyl-CoA assimilation regulator (ScfR) family.</text>
</comment>
<evidence type="ECO:0000313" key="3">
    <source>
        <dbReference type="EMBL" id="CAD6491796.1"/>
    </source>
</evidence>
<dbReference type="Proteomes" id="UP000603056">
    <property type="component" value="Unassembled WGS sequence"/>
</dbReference>
<sequence>MPKESLTIKIESEVFEWLKDSSGWNNEELAKRLKTSVETIKKFETGEKDPSLRQLRELSTIFKRPIASFFLSKPKLEKPKPKDYRLIPEKENQFDKKTLLVLRKSRHLQQVAKELSININYKIDSKLKRGKISEKPEIIAKYYRDLVQLSEEKQIKFKNPYELFHYLRDVLEELNIYVFQFSMPVEDARGFVFVDDTPYIIVVNTADSIEARLFSLMHEFAHILLGESVIDMPDPFLSSRSQIEKWCNEFSASFLLPKNIAIKLFDLYKDNLTEKSTLKTLSNRYKVSKAMLLVNMNRLNYISTNDLNAIINIKPKVKKEGKSKGGVGIPSDKKRLSEMGNKFISLVANNFDKEKITYTDALNYLSIKSKKFNKLLSQAKK</sequence>
<protein>
    <recommendedName>
        <fullName evidence="2">HTH cro/C1-type domain-containing protein</fullName>
    </recommendedName>
</protein>
<accession>A0A811T3G0</accession>
<dbReference type="AlphaFoldDB" id="A0A811T3G0"/>
<evidence type="ECO:0000256" key="1">
    <source>
        <dbReference type="ARBA" id="ARBA00007227"/>
    </source>
</evidence>
<dbReference type="Pfam" id="PF06114">
    <property type="entry name" value="Peptidase_M78"/>
    <property type="match status" value="1"/>
</dbReference>
<comment type="caution">
    <text evidence="3">The sequence shown here is derived from an EMBL/GenBank/DDBJ whole genome shotgun (WGS) entry which is preliminary data.</text>
</comment>
<dbReference type="PROSITE" id="PS50943">
    <property type="entry name" value="HTH_CROC1"/>
    <property type="match status" value="1"/>
</dbReference>
<dbReference type="CDD" id="cd00093">
    <property type="entry name" value="HTH_XRE"/>
    <property type="match status" value="1"/>
</dbReference>
<evidence type="ECO:0000313" key="4">
    <source>
        <dbReference type="Proteomes" id="UP000603056"/>
    </source>
</evidence>
<dbReference type="EMBL" id="CAJHIP010000005">
    <property type="protein sequence ID" value="CAD6491796.1"/>
    <property type="molecule type" value="Genomic_DNA"/>
</dbReference>
<dbReference type="Gene3D" id="1.10.10.2910">
    <property type="match status" value="1"/>
</dbReference>
<dbReference type="GO" id="GO:0003677">
    <property type="term" value="F:DNA binding"/>
    <property type="evidence" value="ECO:0007669"/>
    <property type="project" value="InterPro"/>
</dbReference>
<feature type="domain" description="HTH cro/C1-type" evidence="2">
    <location>
        <begin position="27"/>
        <end position="69"/>
    </location>
</feature>
<dbReference type="Gene3D" id="1.10.260.40">
    <property type="entry name" value="lambda repressor-like DNA-binding domains"/>
    <property type="match status" value="1"/>
</dbReference>
<organism evidence="3 4">
    <name type="scientific">Candidatus Argoarchaeum ethanivorans</name>
    <dbReference type="NCBI Taxonomy" id="2608793"/>
    <lineage>
        <taxon>Archaea</taxon>
        <taxon>Methanobacteriati</taxon>
        <taxon>Methanobacteriota</taxon>
        <taxon>Stenosarchaea group</taxon>
        <taxon>Methanomicrobia</taxon>
        <taxon>Methanosarcinales</taxon>
        <taxon>Methanosarcinales incertae sedis</taxon>
        <taxon>GOM Arc I cluster</taxon>
        <taxon>Candidatus Argoarchaeum</taxon>
    </lineage>
</organism>
<proteinExistence type="inferred from homology"/>
<dbReference type="Pfam" id="PF01381">
    <property type="entry name" value="HTH_3"/>
    <property type="match status" value="1"/>
</dbReference>
<reference evidence="3" key="1">
    <citation type="submission" date="2020-10" db="EMBL/GenBank/DDBJ databases">
        <authorList>
            <person name="Hahn C.J."/>
            <person name="Laso-Perez R."/>
            <person name="Vulcano F."/>
            <person name="Vaziourakis K.-M."/>
            <person name="Stokke R."/>
            <person name="Steen I.H."/>
            <person name="Teske A."/>
            <person name="Boetius A."/>
            <person name="Liebeke M."/>
            <person name="Amann R."/>
            <person name="Knittel K."/>
        </authorList>
    </citation>
    <scope>NUCLEOTIDE SEQUENCE</scope>
    <source>
        <strain evidence="3">Gfbio:e3339647-f889-4370-9287-4fb5cb688e4c:AG394J04_GoMArc1</strain>
    </source>
</reference>
<dbReference type="PANTHER" id="PTHR43236:SF2">
    <property type="entry name" value="BLL0069 PROTEIN"/>
    <property type="match status" value="1"/>
</dbReference>
<dbReference type="SMART" id="SM00530">
    <property type="entry name" value="HTH_XRE"/>
    <property type="match status" value="1"/>
</dbReference>
<evidence type="ECO:0000259" key="2">
    <source>
        <dbReference type="PROSITE" id="PS50943"/>
    </source>
</evidence>
<name>A0A811T3G0_9EURY</name>